<dbReference type="InterPro" id="IPR014867">
    <property type="entry name" value="Spore_coat_CotH_CotH2/3/7"/>
</dbReference>
<name>A0A382AE29_9ZZZZ</name>
<organism evidence="1">
    <name type="scientific">marine metagenome</name>
    <dbReference type="NCBI Taxonomy" id="408172"/>
    <lineage>
        <taxon>unclassified sequences</taxon>
        <taxon>metagenomes</taxon>
        <taxon>ecological metagenomes</taxon>
    </lineage>
</organism>
<dbReference type="AlphaFoldDB" id="A0A382AE29"/>
<dbReference type="EMBL" id="UINC01024943">
    <property type="protein sequence ID" value="SVA99614.1"/>
    <property type="molecule type" value="Genomic_DNA"/>
</dbReference>
<protein>
    <submittedName>
        <fullName evidence="1">Uncharacterized protein</fullName>
    </submittedName>
</protein>
<sequence length="296" mass="33019">MKVLWLENERFMINTLRLIAVGLGCTAALHGTPAKELKLDELFPKDRLLEVNIALSEADWEKIRYQRRTRENALPPSRKFEPPPPPYSYVEASVTIDGVTYPKVGLRKKGFIGSQDTTRPSLKVKLDYSDKKGHIDGLRNLTFNNNKQDASLVSQFMGYEFWDAAGAPGSRCAFAKVTVNGRNLGVYCHVETVREPLLKREFGSDKGTLFEGTVVDFYPEWEGSFERKTGDDKKGREHLVKVIKAIQGVIKAIQGGNGKPFFGGEVPGRAWVPDSGAHDAEWVKPAFDDSSWIAGT</sequence>
<evidence type="ECO:0000313" key="1">
    <source>
        <dbReference type="EMBL" id="SVA99614.1"/>
    </source>
</evidence>
<dbReference type="PANTHER" id="PTHR40050:SF1">
    <property type="entry name" value="INNER SPORE COAT PROTEIN H"/>
    <property type="match status" value="1"/>
</dbReference>
<feature type="non-terminal residue" evidence="1">
    <location>
        <position position="296"/>
    </location>
</feature>
<dbReference type="PANTHER" id="PTHR40050">
    <property type="entry name" value="INNER SPORE COAT PROTEIN H"/>
    <property type="match status" value="1"/>
</dbReference>
<gene>
    <name evidence="1" type="ORF">METZ01_LOCUS152468</name>
</gene>
<accession>A0A382AE29</accession>
<dbReference type="Pfam" id="PF08757">
    <property type="entry name" value="CotH"/>
    <property type="match status" value="1"/>
</dbReference>
<reference evidence="1" key="1">
    <citation type="submission" date="2018-05" db="EMBL/GenBank/DDBJ databases">
        <authorList>
            <person name="Lanie J.A."/>
            <person name="Ng W.-L."/>
            <person name="Kazmierczak K.M."/>
            <person name="Andrzejewski T.M."/>
            <person name="Davidsen T.M."/>
            <person name="Wayne K.J."/>
            <person name="Tettelin H."/>
            <person name="Glass J.I."/>
            <person name="Rusch D."/>
            <person name="Podicherti R."/>
            <person name="Tsui H.-C.T."/>
            <person name="Winkler M.E."/>
        </authorList>
    </citation>
    <scope>NUCLEOTIDE SEQUENCE</scope>
</reference>
<proteinExistence type="predicted"/>